<feature type="region of interest" description="Disordered" evidence="1">
    <location>
        <begin position="1"/>
        <end position="26"/>
    </location>
</feature>
<reference evidence="2" key="1">
    <citation type="submission" date="2020-05" db="EMBL/GenBank/DDBJ databases">
        <authorList>
            <person name="Zhu T."/>
            <person name="Keshari N."/>
            <person name="Lu X."/>
        </authorList>
    </citation>
    <scope>NUCLEOTIDE SEQUENCE</scope>
    <source>
        <strain evidence="2">NK1-22</strain>
    </source>
</reference>
<dbReference type="Pfam" id="PF14516">
    <property type="entry name" value="AAA_35"/>
    <property type="match status" value="1"/>
</dbReference>
<dbReference type="EMBL" id="CP053540">
    <property type="protein sequence ID" value="WOB43988.1"/>
    <property type="molecule type" value="Genomic_DNA"/>
</dbReference>
<evidence type="ECO:0000313" key="2">
    <source>
        <dbReference type="EMBL" id="WOB43988.1"/>
    </source>
</evidence>
<gene>
    <name evidence="2" type="ORF">HNI00_13145</name>
</gene>
<accession>A0AA96YA85</accession>
<feature type="compositionally biased region" description="Polar residues" evidence="1">
    <location>
        <begin position="13"/>
        <end position="22"/>
    </location>
</feature>
<dbReference type="AlphaFoldDB" id="A0AA96YA85"/>
<evidence type="ECO:0000256" key="1">
    <source>
        <dbReference type="SAM" id="MobiDB-lite"/>
    </source>
</evidence>
<name>A0AA96YA85_9CYAN</name>
<organism evidence="2">
    <name type="scientific">Thermoleptolyngbya oregonensis NK1-22</name>
    <dbReference type="NCBI Taxonomy" id="2547457"/>
    <lineage>
        <taxon>Bacteria</taxon>
        <taxon>Bacillati</taxon>
        <taxon>Cyanobacteriota</taxon>
        <taxon>Cyanophyceae</taxon>
        <taxon>Oculatellales</taxon>
        <taxon>Oculatellaceae</taxon>
        <taxon>Thermoleptolyngbya</taxon>
    </lineage>
</organism>
<sequence length="525" mass="58769">MATTDADRATISGRATSGTVKQSKMKRRRGVVLTHAGLKRLQAAIAAVEIAENNGERFTLEELGDRIRVSTKTLSRLWSLNSGLDRRTLHLCFSSFNLDLQSGDYVVVGDLAESEVVPSESPRPMPAQSSRAEIEPDSGESPGLFSPPPTHRPEASPRPAAAVHPSNPSLSGALPYPDGPVPLDSPFYIDRPPIEALAYQEISQPGCVVRIRAPRGMGKTSLTLRLLMVAEAQGYRTVTLDCNQFDLALLDDLSKFLRSFCLRLAQALHIPPNLEDYWDEEIGSKLSCSFYLKTYLLKQIDAPVVLVLNEIDRFFEHTAFAQDFFPLLRSWYEESRRDLALQKLRLVVVYSTEEYVALDINQSPFNIGLPLRLPEFTAEQVLDLAQRHGLPWGMDEVEQLIDLIGGHPALVRMALYHICIYGLSLSQLVQGAIATGGIFRPHLWRHWVTIQQHPDLLAALRAVALAECGQSVLLDPLQAYRLESRGLLRYEGDSRNDPCGNRVLSRCRLYHQYFRQQFMSESPLL</sequence>
<proteinExistence type="predicted"/>
<dbReference type="Gene3D" id="3.40.50.300">
    <property type="entry name" value="P-loop containing nucleotide triphosphate hydrolases"/>
    <property type="match status" value="1"/>
</dbReference>
<protein>
    <submittedName>
        <fullName evidence="2">Uncharacterized protein</fullName>
    </submittedName>
</protein>
<dbReference type="KEGG" id="tog:HNI00_13145"/>
<feature type="region of interest" description="Disordered" evidence="1">
    <location>
        <begin position="114"/>
        <end position="176"/>
    </location>
</feature>
<dbReference type="InterPro" id="IPR027417">
    <property type="entry name" value="P-loop_NTPase"/>
</dbReference>
<dbReference type="SUPFAM" id="SSF52540">
    <property type="entry name" value="P-loop containing nucleoside triphosphate hydrolases"/>
    <property type="match status" value="1"/>
</dbReference>